<evidence type="ECO:0000259" key="12">
    <source>
        <dbReference type="PROSITE" id="PS51163"/>
    </source>
</evidence>
<name>A0A318M5G1_9BIFI</name>
<sequence length="231" mass="24368">MNMSNREVVMQDMSRVMTYDSRSPQLLAQVVDAGGLAVIPTDTVYGIVCDPCNDKAIDRLFRAKHRPRTKSIQVLLNGVKAIDRLDLRLPAPLDRLADALLPGPFSPIALVGRSCPLRTPRMEPNGPTQAVRVPDSSICRALLQVTGALAASSANRSGNPSVETVQQARAELGDSVDLYLDGGPTPGSVASTVVAADKADPDGIHVLRQGVIGEARVRALLSGRSGGGEGQ</sequence>
<dbReference type="GO" id="GO:0003725">
    <property type="term" value="F:double-stranded RNA binding"/>
    <property type="evidence" value="ECO:0007669"/>
    <property type="project" value="InterPro"/>
</dbReference>
<dbReference type="PROSITE" id="PS51163">
    <property type="entry name" value="YRDC"/>
    <property type="match status" value="1"/>
</dbReference>
<comment type="caution">
    <text evidence="13">The sequence shown here is derived from an EMBL/GenBank/DDBJ whole genome shotgun (WGS) entry which is preliminary data.</text>
</comment>
<keyword evidence="8" id="KW-0547">Nucleotide-binding</keyword>
<accession>A0A318M5G1</accession>
<keyword evidence="7" id="KW-0548">Nucleotidyltransferase</keyword>
<evidence type="ECO:0000256" key="6">
    <source>
        <dbReference type="ARBA" id="ARBA00022694"/>
    </source>
</evidence>
<dbReference type="SUPFAM" id="SSF55821">
    <property type="entry name" value="YrdC/RibB"/>
    <property type="match status" value="1"/>
</dbReference>
<keyword evidence="9" id="KW-0067">ATP-binding</keyword>
<evidence type="ECO:0000256" key="11">
    <source>
        <dbReference type="ARBA" id="ARBA00048366"/>
    </source>
</evidence>
<dbReference type="Proteomes" id="UP000247744">
    <property type="component" value="Unassembled WGS sequence"/>
</dbReference>
<dbReference type="AlphaFoldDB" id="A0A318M5G1"/>
<gene>
    <name evidence="13" type="ORF">DKK75_05685</name>
</gene>
<organism evidence="13 14">
    <name type="scientific">Bifidobacterium asteroides</name>
    <dbReference type="NCBI Taxonomy" id="1684"/>
    <lineage>
        <taxon>Bacteria</taxon>
        <taxon>Bacillati</taxon>
        <taxon>Actinomycetota</taxon>
        <taxon>Actinomycetes</taxon>
        <taxon>Bifidobacteriales</taxon>
        <taxon>Bifidobacteriaceae</taxon>
        <taxon>Bifidobacterium</taxon>
    </lineage>
</organism>
<dbReference type="GO" id="GO:0000049">
    <property type="term" value="F:tRNA binding"/>
    <property type="evidence" value="ECO:0007669"/>
    <property type="project" value="TreeGrafter"/>
</dbReference>
<keyword evidence="4" id="KW-0963">Cytoplasm</keyword>
<dbReference type="GO" id="GO:0005524">
    <property type="term" value="F:ATP binding"/>
    <property type="evidence" value="ECO:0007669"/>
    <property type="project" value="UniProtKB-KW"/>
</dbReference>
<dbReference type="Pfam" id="PF01300">
    <property type="entry name" value="Sua5_yciO_yrdC"/>
    <property type="match status" value="1"/>
</dbReference>
<evidence type="ECO:0000256" key="5">
    <source>
        <dbReference type="ARBA" id="ARBA00022679"/>
    </source>
</evidence>
<dbReference type="GO" id="GO:0008033">
    <property type="term" value="P:tRNA processing"/>
    <property type="evidence" value="ECO:0007669"/>
    <property type="project" value="UniProtKB-KW"/>
</dbReference>
<dbReference type="Gene3D" id="3.90.870.10">
    <property type="entry name" value="DHBP synthase"/>
    <property type="match status" value="1"/>
</dbReference>
<dbReference type="EC" id="2.7.7.87" evidence="3"/>
<dbReference type="GO" id="GO:0006450">
    <property type="term" value="P:regulation of translational fidelity"/>
    <property type="evidence" value="ECO:0007669"/>
    <property type="project" value="TreeGrafter"/>
</dbReference>
<dbReference type="InterPro" id="IPR006070">
    <property type="entry name" value="Sua5-like_dom"/>
</dbReference>
<feature type="domain" description="YrdC-like" evidence="12">
    <location>
        <begin position="21"/>
        <end position="212"/>
    </location>
</feature>
<comment type="similarity">
    <text evidence="2">Belongs to the SUA5 family.</text>
</comment>
<keyword evidence="6" id="KW-0819">tRNA processing</keyword>
<evidence type="ECO:0000313" key="14">
    <source>
        <dbReference type="Proteomes" id="UP000247744"/>
    </source>
</evidence>
<comment type="catalytic activity">
    <reaction evidence="11">
        <text>L-threonine + hydrogencarbonate + ATP = L-threonylcarbamoyladenylate + diphosphate + H2O</text>
        <dbReference type="Rhea" id="RHEA:36407"/>
        <dbReference type="ChEBI" id="CHEBI:15377"/>
        <dbReference type="ChEBI" id="CHEBI:17544"/>
        <dbReference type="ChEBI" id="CHEBI:30616"/>
        <dbReference type="ChEBI" id="CHEBI:33019"/>
        <dbReference type="ChEBI" id="CHEBI:57926"/>
        <dbReference type="ChEBI" id="CHEBI:73682"/>
        <dbReference type="EC" id="2.7.7.87"/>
    </reaction>
</comment>
<comment type="subcellular location">
    <subcellularLocation>
        <location evidence="1">Cytoplasm</location>
    </subcellularLocation>
</comment>
<dbReference type="PANTHER" id="PTHR17490:SF16">
    <property type="entry name" value="THREONYLCARBAMOYL-AMP SYNTHASE"/>
    <property type="match status" value="1"/>
</dbReference>
<dbReference type="OrthoDB" id="9814580at2"/>
<dbReference type="GO" id="GO:0005737">
    <property type="term" value="C:cytoplasm"/>
    <property type="evidence" value="ECO:0007669"/>
    <property type="project" value="UniProtKB-SubCell"/>
</dbReference>
<dbReference type="EMBL" id="QGLL01000008">
    <property type="protein sequence ID" value="PXY82270.1"/>
    <property type="molecule type" value="Genomic_DNA"/>
</dbReference>
<dbReference type="NCBIfam" id="TIGR00057">
    <property type="entry name" value="L-threonylcarbamoyladenylate synthase"/>
    <property type="match status" value="1"/>
</dbReference>
<proteinExistence type="inferred from homology"/>
<evidence type="ECO:0000313" key="13">
    <source>
        <dbReference type="EMBL" id="PXY82270.1"/>
    </source>
</evidence>
<keyword evidence="5" id="KW-0808">Transferase</keyword>
<evidence type="ECO:0000256" key="4">
    <source>
        <dbReference type="ARBA" id="ARBA00022490"/>
    </source>
</evidence>
<evidence type="ECO:0000256" key="1">
    <source>
        <dbReference type="ARBA" id="ARBA00004496"/>
    </source>
</evidence>
<dbReference type="InterPro" id="IPR050156">
    <property type="entry name" value="TC-AMP_synthase_SUA5"/>
</dbReference>
<evidence type="ECO:0000256" key="8">
    <source>
        <dbReference type="ARBA" id="ARBA00022741"/>
    </source>
</evidence>
<evidence type="ECO:0000256" key="10">
    <source>
        <dbReference type="ARBA" id="ARBA00029774"/>
    </source>
</evidence>
<evidence type="ECO:0000256" key="7">
    <source>
        <dbReference type="ARBA" id="ARBA00022695"/>
    </source>
</evidence>
<dbReference type="InterPro" id="IPR017945">
    <property type="entry name" value="DHBP_synth_RibB-like_a/b_dom"/>
</dbReference>
<evidence type="ECO:0000256" key="2">
    <source>
        <dbReference type="ARBA" id="ARBA00007663"/>
    </source>
</evidence>
<dbReference type="PANTHER" id="PTHR17490">
    <property type="entry name" value="SUA5"/>
    <property type="match status" value="1"/>
</dbReference>
<evidence type="ECO:0000256" key="3">
    <source>
        <dbReference type="ARBA" id="ARBA00012584"/>
    </source>
</evidence>
<dbReference type="GO" id="GO:0061710">
    <property type="term" value="F:L-threonylcarbamoyladenylate synthase"/>
    <property type="evidence" value="ECO:0007669"/>
    <property type="project" value="UniProtKB-EC"/>
</dbReference>
<reference evidence="13 14" key="1">
    <citation type="submission" date="2018-05" db="EMBL/GenBank/DDBJ databases">
        <title>Reference genomes for bee gut microbiota database.</title>
        <authorList>
            <person name="Ellegaard K.M."/>
        </authorList>
    </citation>
    <scope>NUCLEOTIDE SEQUENCE [LARGE SCALE GENOMIC DNA]</scope>
    <source>
        <strain evidence="13 14">ESL0200</strain>
    </source>
</reference>
<protein>
    <recommendedName>
        <fullName evidence="10">L-threonylcarbamoyladenylate synthase</fullName>
        <ecNumber evidence="3">2.7.7.87</ecNumber>
    </recommendedName>
    <alternativeName>
        <fullName evidence="10">L-threonylcarbamoyladenylate synthase</fullName>
    </alternativeName>
</protein>
<evidence type="ECO:0000256" key="9">
    <source>
        <dbReference type="ARBA" id="ARBA00022840"/>
    </source>
</evidence>